<dbReference type="Gene3D" id="2.130.10.10">
    <property type="entry name" value="YVTN repeat-like/Quinoprotein amine dehydrogenase"/>
    <property type="match status" value="2"/>
</dbReference>
<dbReference type="Proteomes" id="UP000515125">
    <property type="component" value="Unplaced"/>
</dbReference>
<dbReference type="PANTHER" id="PTHR19855">
    <property type="entry name" value="WD40 REPEAT PROTEIN 12, 37"/>
    <property type="match status" value="1"/>
</dbReference>
<evidence type="ECO:0000313" key="8">
    <source>
        <dbReference type="RefSeq" id="XP_026191333.1"/>
    </source>
</evidence>
<dbReference type="Pfam" id="PF00400">
    <property type="entry name" value="WD40"/>
    <property type="match status" value="1"/>
</dbReference>
<dbReference type="SUPFAM" id="SSF50978">
    <property type="entry name" value="WD40 repeat-like"/>
    <property type="match status" value="1"/>
</dbReference>
<evidence type="ECO:0000259" key="6">
    <source>
        <dbReference type="Pfam" id="PF08154"/>
    </source>
</evidence>
<dbReference type="Pfam" id="PF08154">
    <property type="entry name" value="NLE"/>
    <property type="match status" value="1"/>
</dbReference>
<dbReference type="GO" id="GO:0005634">
    <property type="term" value="C:nucleus"/>
    <property type="evidence" value="ECO:0007669"/>
    <property type="project" value="UniProtKB-SubCell"/>
</dbReference>
<gene>
    <name evidence="8" type="primary">LOC34623931</name>
</gene>
<dbReference type="OrthoDB" id="354592at2759"/>
<accession>A0A6P6RU28</accession>
<evidence type="ECO:0000256" key="5">
    <source>
        <dbReference type="PROSITE-ProRule" id="PRU00221"/>
    </source>
</evidence>
<proteinExistence type="predicted"/>
<evidence type="ECO:0000313" key="7">
    <source>
        <dbReference type="Proteomes" id="UP000515125"/>
    </source>
</evidence>
<keyword evidence="2 5" id="KW-0853">WD repeat</keyword>
<sequence>MALRGPPTGLKAVLKPSWLEDEHASEEASAATLQQHAAKESGEIGSVGGARAYVFFTTDLPEPLRLPQEPLSIEASLRRGDLSKLVNRLLTEKDPDAWPIPQPLDFLVDGKTFLRGSLKEHMQQHAMTAEVAVRLHYQLAMRKGEEHVLPPAPDWISEVAVPSSKGPIVAASYDGHLRLYSAETPSLVHDVPLGQGPLTGVASVRLCGGEGEAVLCLAATQGGGLLSVCLAETESRWSSRLCFAGAHGGPATCVAARPNGELAALGGSDGCVTLWNCRAAAEAAKAEAAEASEGQGRRKRRMDATGASGPCGVLPCAARGCAGASASSVRAISDILFGLDSLDGHAVSSGMDGCLCLWSLEGRLVSQWRCDAVPLGLALSPTEGQVVAAAHEDCRVRLWDVRSPAGLEMEGQEAGKGGPPPSRGFSLRQSLKGRHARLPSAVSWCPNNGHLVASAGQDGCVLVQDIRASAEPLVVFKAQVEGAPVRLLSCTWLADTAVVTGGSDGRVRIHGVFAGARGEG</sequence>
<reference evidence="8" key="1">
    <citation type="submission" date="2025-08" db="UniProtKB">
        <authorList>
            <consortium name="RefSeq"/>
        </authorList>
    </citation>
    <scope>IDENTIFICATION</scope>
</reference>
<evidence type="ECO:0000256" key="4">
    <source>
        <dbReference type="ARBA" id="ARBA00023242"/>
    </source>
</evidence>
<keyword evidence="3" id="KW-0677">Repeat</keyword>
<feature type="domain" description="NLE" evidence="6">
    <location>
        <begin position="55"/>
        <end position="122"/>
    </location>
</feature>
<evidence type="ECO:0000256" key="1">
    <source>
        <dbReference type="ARBA" id="ARBA00004123"/>
    </source>
</evidence>
<comment type="subcellular location">
    <subcellularLocation>
        <location evidence="1">Nucleus</location>
    </subcellularLocation>
</comment>
<evidence type="ECO:0000256" key="3">
    <source>
        <dbReference type="ARBA" id="ARBA00022737"/>
    </source>
</evidence>
<protein>
    <submittedName>
        <fullName evidence="8">Ribosome biogenesis protein WDR12 homolog</fullName>
    </submittedName>
</protein>
<dbReference type="GeneID" id="34623931"/>
<keyword evidence="7" id="KW-1185">Reference proteome</keyword>
<dbReference type="PROSITE" id="PS50082">
    <property type="entry name" value="WD_REPEATS_2"/>
    <property type="match status" value="1"/>
</dbReference>
<dbReference type="PANTHER" id="PTHR19855:SF11">
    <property type="entry name" value="RIBOSOME BIOGENESIS PROTEIN WDR12"/>
    <property type="match status" value="1"/>
</dbReference>
<dbReference type="InterPro" id="IPR001680">
    <property type="entry name" value="WD40_rpt"/>
</dbReference>
<evidence type="ECO:0000256" key="2">
    <source>
        <dbReference type="ARBA" id="ARBA00022574"/>
    </source>
</evidence>
<dbReference type="RefSeq" id="XP_026191333.1">
    <property type="nucleotide sequence ID" value="XM_026335548.1"/>
</dbReference>
<keyword evidence="4" id="KW-0539">Nucleus</keyword>
<name>A0A6P6RU28_9EIME</name>
<dbReference type="InterPro" id="IPR012972">
    <property type="entry name" value="NLE"/>
</dbReference>
<dbReference type="InterPro" id="IPR036322">
    <property type="entry name" value="WD40_repeat_dom_sf"/>
</dbReference>
<dbReference type="SMART" id="SM00320">
    <property type="entry name" value="WD40"/>
    <property type="match status" value="6"/>
</dbReference>
<dbReference type="AlphaFoldDB" id="A0A6P6RU28"/>
<dbReference type="InterPro" id="IPR015943">
    <property type="entry name" value="WD40/YVTN_repeat-like_dom_sf"/>
</dbReference>
<organism evidence="7 8">
    <name type="scientific">Cyclospora cayetanensis</name>
    <dbReference type="NCBI Taxonomy" id="88456"/>
    <lineage>
        <taxon>Eukaryota</taxon>
        <taxon>Sar</taxon>
        <taxon>Alveolata</taxon>
        <taxon>Apicomplexa</taxon>
        <taxon>Conoidasida</taxon>
        <taxon>Coccidia</taxon>
        <taxon>Eucoccidiorida</taxon>
        <taxon>Eimeriorina</taxon>
        <taxon>Eimeriidae</taxon>
        <taxon>Cyclospora</taxon>
    </lineage>
</organism>
<feature type="repeat" description="WD" evidence="5">
    <location>
        <begin position="244"/>
        <end position="285"/>
    </location>
</feature>